<dbReference type="InterPro" id="IPR002223">
    <property type="entry name" value="Kunitz_BPTI"/>
</dbReference>
<dbReference type="PANTHER" id="PTHR10083">
    <property type="entry name" value="KUNITZ-TYPE PROTEASE INHIBITOR-RELATED"/>
    <property type="match status" value="1"/>
</dbReference>
<dbReference type="FunFam" id="4.10.410.10:FF:000004">
    <property type="entry name" value="Tissue factor pathway inhibitor"/>
    <property type="match status" value="1"/>
</dbReference>
<comment type="subcellular location">
    <subcellularLocation>
        <location evidence="1">Secreted</location>
    </subcellularLocation>
</comment>
<dbReference type="Gene3D" id="4.10.410.10">
    <property type="entry name" value="Pancreatic trypsin inhibitor Kunitz domain"/>
    <property type="match status" value="1"/>
</dbReference>
<evidence type="ECO:0000256" key="7">
    <source>
        <dbReference type="ARBA" id="ARBA00023240"/>
    </source>
</evidence>
<evidence type="ECO:0000259" key="12">
    <source>
        <dbReference type="PROSITE" id="PS50279"/>
    </source>
</evidence>
<organism evidence="13">
    <name type="scientific">Simulium nigrimanum</name>
    <name type="common">Black fly</name>
    <dbReference type="NCBI Taxonomy" id="683695"/>
    <lineage>
        <taxon>Eukaryota</taxon>
        <taxon>Metazoa</taxon>
        <taxon>Ecdysozoa</taxon>
        <taxon>Arthropoda</taxon>
        <taxon>Hexapoda</taxon>
        <taxon>Insecta</taxon>
        <taxon>Pterygota</taxon>
        <taxon>Neoptera</taxon>
        <taxon>Endopterygota</taxon>
        <taxon>Diptera</taxon>
        <taxon>Nematocera</taxon>
        <taxon>Chironomoidea</taxon>
        <taxon>Simuliidae</taxon>
        <taxon>Simulium</taxon>
    </lineage>
</organism>
<feature type="domain" description="BPTI/Kunitz inhibitor" evidence="12">
    <location>
        <begin position="24"/>
        <end position="74"/>
    </location>
</feature>
<name>D1FPW8_SIMNI</name>
<evidence type="ECO:0000256" key="3">
    <source>
        <dbReference type="ARBA" id="ARBA00022656"/>
    </source>
</evidence>
<dbReference type="GO" id="GO:0090729">
    <property type="term" value="F:toxin activity"/>
    <property type="evidence" value="ECO:0007669"/>
    <property type="project" value="UniProtKB-KW"/>
</dbReference>
<dbReference type="SUPFAM" id="SSF57362">
    <property type="entry name" value="BPTI-like"/>
    <property type="match status" value="1"/>
</dbReference>
<evidence type="ECO:0000256" key="2">
    <source>
        <dbReference type="ARBA" id="ARBA00022525"/>
    </source>
</evidence>
<dbReference type="SMART" id="SM00131">
    <property type="entry name" value="KU"/>
    <property type="match status" value="1"/>
</dbReference>
<keyword evidence="6" id="KW-1015">Disulfide bond</keyword>
<dbReference type="PANTHER" id="PTHR10083:SF376">
    <property type="entry name" value="SERINE PEPTIDASE INHIBITOR, KUNITZ TYPE, 3"/>
    <property type="match status" value="1"/>
</dbReference>
<dbReference type="InterPro" id="IPR036880">
    <property type="entry name" value="Kunitz_BPTI_sf"/>
</dbReference>
<keyword evidence="5" id="KW-0722">Serine protease inhibitor</keyword>
<dbReference type="EMBL" id="EZ419868">
    <property type="protein sequence ID" value="ACZ28223.1"/>
    <property type="molecule type" value="mRNA"/>
</dbReference>
<evidence type="ECO:0000256" key="10">
    <source>
        <dbReference type="SAM" id="MobiDB-lite"/>
    </source>
</evidence>
<dbReference type="GO" id="GO:0005615">
    <property type="term" value="C:extracellular space"/>
    <property type="evidence" value="ECO:0007669"/>
    <property type="project" value="TreeGrafter"/>
</dbReference>
<dbReference type="PROSITE" id="PS00280">
    <property type="entry name" value="BPTI_KUNITZ_1"/>
    <property type="match status" value="1"/>
</dbReference>
<accession>D1FPW8</accession>
<reference evidence="13" key="1">
    <citation type="submission" date="2009-10" db="EMBL/GenBank/DDBJ databases">
        <title>An Insight into the Sialotranscriptome of Simulium nigrimanum, a Black Fly Associated with Fogo Selvagem in South America.</title>
        <authorList>
            <person name="Ribeiro J.M.C."/>
            <person name="Valenzuela J.G."/>
            <person name="Pham V.M."/>
            <person name="Kleeman L."/>
            <person name="Barbian K.D."/>
            <person name="Favreau A.J."/>
            <person name="Eaton D.P."/>
            <person name="Aoki V."/>
            <person name="Hans-Filho G."/>
            <person name="Rivitti E.A."/>
            <person name="Diaz L.A."/>
        </authorList>
    </citation>
    <scope>NUCLEOTIDE SEQUENCE</scope>
    <source>
        <tissue evidence="13">Salivary glands</tissue>
    </source>
</reference>
<keyword evidence="8" id="KW-1203">Blood coagulation cascade inhibiting toxin</keyword>
<evidence type="ECO:0000313" key="13">
    <source>
        <dbReference type="EMBL" id="ACZ28223.1"/>
    </source>
</evidence>
<evidence type="ECO:0000256" key="9">
    <source>
        <dbReference type="ARBA" id="ARBA00076242"/>
    </source>
</evidence>
<evidence type="ECO:0000256" key="1">
    <source>
        <dbReference type="ARBA" id="ARBA00004613"/>
    </source>
</evidence>
<keyword evidence="7" id="KW-1199">Hemostasis impairing toxin</keyword>
<dbReference type="AlphaFoldDB" id="D1FPW8"/>
<feature type="signal peptide" evidence="11">
    <location>
        <begin position="1"/>
        <end position="19"/>
    </location>
</feature>
<feature type="region of interest" description="Disordered" evidence="10">
    <location>
        <begin position="85"/>
        <end position="110"/>
    </location>
</feature>
<sequence length="110" mass="12677">MKIALVSRIFLVCLGYTWAAEDICKLPMNEGLCRALAKRYYYDSATRSCKQFYYGGCEGNANNFESKRECAEKCIKKPNGVLIKTRKRKNKKNKKQKESPLPEVINLDDE</sequence>
<protein>
    <recommendedName>
        <fullName evidence="9">Single Kunitz protease inhibitor</fullName>
    </recommendedName>
</protein>
<evidence type="ECO:0000256" key="5">
    <source>
        <dbReference type="ARBA" id="ARBA00022900"/>
    </source>
</evidence>
<evidence type="ECO:0000256" key="11">
    <source>
        <dbReference type="SAM" id="SignalP"/>
    </source>
</evidence>
<keyword evidence="11" id="KW-0732">Signal</keyword>
<dbReference type="PRINTS" id="PR00759">
    <property type="entry name" value="BASICPTASE"/>
</dbReference>
<keyword evidence="3" id="KW-0800">Toxin</keyword>
<proteinExistence type="evidence at transcript level"/>
<dbReference type="CDD" id="cd00109">
    <property type="entry name" value="Kunitz-type"/>
    <property type="match status" value="1"/>
</dbReference>
<keyword evidence="2" id="KW-0964">Secreted</keyword>
<dbReference type="GO" id="GO:0004867">
    <property type="term" value="F:serine-type endopeptidase inhibitor activity"/>
    <property type="evidence" value="ECO:0007669"/>
    <property type="project" value="UniProtKB-KW"/>
</dbReference>
<dbReference type="InterPro" id="IPR020901">
    <property type="entry name" value="Prtase_inh_Kunz-CS"/>
</dbReference>
<keyword evidence="4" id="KW-0646">Protease inhibitor</keyword>
<evidence type="ECO:0000256" key="8">
    <source>
        <dbReference type="ARBA" id="ARBA00034146"/>
    </source>
</evidence>
<dbReference type="Pfam" id="PF00014">
    <property type="entry name" value="Kunitz_BPTI"/>
    <property type="match status" value="1"/>
</dbReference>
<feature type="compositionally biased region" description="Basic residues" evidence="10">
    <location>
        <begin position="85"/>
        <end position="95"/>
    </location>
</feature>
<evidence type="ECO:0000256" key="6">
    <source>
        <dbReference type="ARBA" id="ARBA00023157"/>
    </source>
</evidence>
<dbReference type="InterPro" id="IPR050098">
    <property type="entry name" value="TFPI/VKTCI-like"/>
</dbReference>
<dbReference type="PROSITE" id="PS50279">
    <property type="entry name" value="BPTI_KUNITZ_2"/>
    <property type="match status" value="1"/>
</dbReference>
<feature type="chain" id="PRO_5003021641" description="Single Kunitz protease inhibitor" evidence="11">
    <location>
        <begin position="20"/>
        <end position="110"/>
    </location>
</feature>
<evidence type="ECO:0000256" key="4">
    <source>
        <dbReference type="ARBA" id="ARBA00022690"/>
    </source>
</evidence>